<dbReference type="AlphaFoldDB" id="A0A1U9K7S0"/>
<dbReference type="InterPro" id="IPR024615">
    <property type="entry name" value="CRISPR-assoc_Cmr2_N"/>
</dbReference>
<protein>
    <submittedName>
        <fullName evidence="5">Type III-B CRISPR-associated protein Cas10/Cmr2</fullName>
    </submittedName>
</protein>
<evidence type="ECO:0000256" key="2">
    <source>
        <dbReference type="ARBA" id="ARBA00023118"/>
    </source>
</evidence>
<dbReference type="OrthoDB" id="9758700at2"/>
<reference evidence="5 6" key="1">
    <citation type="journal article" date="2015" name="Int. J. Syst. Evol. Microbiol.">
        <title>Novibacillus thermophilus gen. nov., sp. nov., a Gram-staining-negative and moderately thermophilic member of the family Thermoactinomycetaceae.</title>
        <authorList>
            <person name="Yang G."/>
            <person name="Chen J."/>
            <person name="Zhou S."/>
        </authorList>
    </citation>
    <scope>NUCLEOTIDE SEQUENCE [LARGE SCALE GENOMIC DNA]</scope>
    <source>
        <strain evidence="5 6">SG-1</strain>
    </source>
</reference>
<dbReference type="PANTHER" id="PTHR36528">
    <property type="entry name" value="CRISPR SYSTEM SINGLE-STRAND-SPECIFIC DEOXYRIBONUCLEASE CAS10/CSM1 (SUBTYPE III-A)"/>
    <property type="match status" value="1"/>
</dbReference>
<name>A0A1U9K7S0_9BACL</name>
<evidence type="ECO:0000313" key="6">
    <source>
        <dbReference type="Proteomes" id="UP000188603"/>
    </source>
</evidence>
<dbReference type="Gene3D" id="3.30.70.2220">
    <property type="entry name" value="CRISPR-Cas system, Cmr2 subunit, D1 domain, cysteine cluster"/>
    <property type="match status" value="1"/>
</dbReference>
<dbReference type="PANTHER" id="PTHR36528:SF1">
    <property type="entry name" value="CRISPR SYSTEM SINGLE-STRAND-SPECIFIC DEOXYRIBONUCLEASE CAS10_CSM1 (SUBTYPE III-A)"/>
    <property type="match status" value="1"/>
</dbReference>
<keyword evidence="2" id="KW-0051">Antiviral defense</keyword>
<dbReference type="NCBIfam" id="TIGR02577">
    <property type="entry name" value="cas_TM1794_Cmr2"/>
    <property type="match status" value="1"/>
</dbReference>
<dbReference type="InterPro" id="IPR052117">
    <property type="entry name" value="Cas10/Csm1_subtype-III-A"/>
</dbReference>
<proteinExistence type="predicted"/>
<dbReference type="Proteomes" id="UP000188603">
    <property type="component" value="Chromosome"/>
</dbReference>
<dbReference type="PROSITE" id="PS50887">
    <property type="entry name" value="GGDEF"/>
    <property type="match status" value="1"/>
</dbReference>
<organism evidence="5 6">
    <name type="scientific">Novibacillus thermophilus</name>
    <dbReference type="NCBI Taxonomy" id="1471761"/>
    <lineage>
        <taxon>Bacteria</taxon>
        <taxon>Bacillati</taxon>
        <taxon>Bacillota</taxon>
        <taxon>Bacilli</taxon>
        <taxon>Bacillales</taxon>
        <taxon>Thermoactinomycetaceae</taxon>
        <taxon>Novibacillus</taxon>
    </lineage>
</organism>
<feature type="domain" description="GGDEF" evidence="4">
    <location>
        <begin position="287"/>
        <end position="433"/>
    </location>
</feature>
<accession>A0A1U9K7S0</accession>
<dbReference type="Pfam" id="PF22335">
    <property type="entry name" value="Cas10-Cmr2_palm2"/>
    <property type="match status" value="1"/>
</dbReference>
<dbReference type="GO" id="GO:0000166">
    <property type="term" value="F:nucleotide binding"/>
    <property type="evidence" value="ECO:0007669"/>
    <property type="project" value="UniProtKB-KW"/>
</dbReference>
<evidence type="ECO:0000256" key="1">
    <source>
        <dbReference type="ARBA" id="ARBA00022741"/>
    </source>
</evidence>
<evidence type="ECO:0000256" key="3">
    <source>
        <dbReference type="SAM" id="Coils"/>
    </source>
</evidence>
<dbReference type="Pfam" id="PF12469">
    <property type="entry name" value="Cmr2_N"/>
    <property type="match status" value="1"/>
</dbReference>
<dbReference type="KEGG" id="ntr:B0W44_10160"/>
<gene>
    <name evidence="5" type="ORF">B0W44_10160</name>
</gene>
<evidence type="ECO:0000313" key="5">
    <source>
        <dbReference type="EMBL" id="AQS56078.1"/>
    </source>
</evidence>
<dbReference type="EMBL" id="CP019699">
    <property type="protein sequence ID" value="AQS56078.1"/>
    <property type="molecule type" value="Genomic_DNA"/>
</dbReference>
<sequence length="578" mass="64997">MTKKQSLLVFSIGPVQSFIAAARKLEDLWSGSYVLSYLAESGIKRLFHLGDEQGLSVEMVYPAETRETLQDKWHEDHVDIASIPNRFVAIVGGNQIKTAEMARNIAETVKGEMKRLCVEAIALVFPEGVNRERMNQVADEQVEKALELFWATEELSDLQQFESARAQLEKRLAAAKNNRQYSAFCQTGLICTVCSQRDALCDEEFAENETIGQMTAKLRTTWEKRNKSLKQYTRGEPGEGRIKAGEYLCAICLGKRVSREFFRKEKNVDGNTFNRFESTIDLAGKKSYYAVMAMDGDNMGAWFSGEKKFPGVEQSDSQLDSYREVSRRLGFFAKRVVPSAVKKYDGQLIYAGGDDILAMVPLSGVFALAQELRQAFSDPEKGLGEQATASMGIVIAHQKSPLYNTLDWARAMEGVAKQYVHTESKKEKDAFSLAYLARSGEIRYVTLPWVFVTEGGKRSMVSCVQELVQELGRNMSSTFIYSFGRAFMPLLGTNDYSRKLNIFEKDQEKNEGLLRMELERLLARAEKQSDQKIDVSRMADCLTSIHRAVASTLQFIHFMEITRNVGGILYGSRVNAAG</sequence>
<dbReference type="Gene3D" id="3.30.70.270">
    <property type="match status" value="1"/>
</dbReference>
<feature type="coiled-coil region" evidence="3">
    <location>
        <begin position="151"/>
        <end position="178"/>
    </location>
</feature>
<dbReference type="InterPro" id="IPR013407">
    <property type="entry name" value="CRISPR-assoc_prot_Cmr2"/>
</dbReference>
<keyword evidence="1" id="KW-0547">Nucleotide-binding</keyword>
<keyword evidence="3" id="KW-0175">Coiled coil</keyword>
<keyword evidence="6" id="KW-1185">Reference proteome</keyword>
<dbReference type="RefSeq" id="WP_077719939.1">
    <property type="nucleotide sequence ID" value="NZ_CP019699.1"/>
</dbReference>
<dbReference type="GO" id="GO:0051607">
    <property type="term" value="P:defense response to virus"/>
    <property type="evidence" value="ECO:0007669"/>
    <property type="project" value="UniProtKB-KW"/>
</dbReference>
<dbReference type="InterPro" id="IPR043128">
    <property type="entry name" value="Rev_trsase/Diguanyl_cyclase"/>
</dbReference>
<dbReference type="InterPro" id="IPR000160">
    <property type="entry name" value="GGDEF_dom"/>
</dbReference>
<evidence type="ECO:0000259" key="4">
    <source>
        <dbReference type="PROSITE" id="PS50887"/>
    </source>
</evidence>
<dbReference type="InterPro" id="IPR054767">
    <property type="entry name" value="Cas10-Cmr2_palm2"/>
</dbReference>
<dbReference type="InterPro" id="IPR038242">
    <property type="entry name" value="Cmr2_N"/>
</dbReference>
<dbReference type="STRING" id="1471761.B0W44_10160"/>